<protein>
    <submittedName>
        <fullName evidence="1">Uncharacterized protein</fullName>
    </submittedName>
</protein>
<proteinExistence type="predicted"/>
<feature type="non-terminal residue" evidence="1">
    <location>
        <position position="24"/>
    </location>
</feature>
<reference evidence="1 2" key="1">
    <citation type="journal article" date="2014" name="Am. J. Bot.">
        <title>Genome assembly and annotation for red clover (Trifolium pratense; Fabaceae).</title>
        <authorList>
            <person name="Istvanek J."/>
            <person name="Jaros M."/>
            <person name="Krenek A."/>
            <person name="Repkova J."/>
        </authorList>
    </citation>
    <scope>NUCLEOTIDE SEQUENCE [LARGE SCALE GENOMIC DNA]</scope>
    <source>
        <strain evidence="2">cv. Tatra</strain>
        <tissue evidence="1">Young leaves</tissue>
    </source>
</reference>
<comment type="caution">
    <text evidence="1">The sequence shown here is derived from an EMBL/GenBank/DDBJ whole genome shotgun (WGS) entry which is preliminary data.</text>
</comment>
<organism evidence="1 2">
    <name type="scientific">Trifolium pratense</name>
    <name type="common">Red clover</name>
    <dbReference type="NCBI Taxonomy" id="57577"/>
    <lineage>
        <taxon>Eukaryota</taxon>
        <taxon>Viridiplantae</taxon>
        <taxon>Streptophyta</taxon>
        <taxon>Embryophyta</taxon>
        <taxon>Tracheophyta</taxon>
        <taxon>Spermatophyta</taxon>
        <taxon>Magnoliopsida</taxon>
        <taxon>eudicotyledons</taxon>
        <taxon>Gunneridae</taxon>
        <taxon>Pentapetalae</taxon>
        <taxon>rosids</taxon>
        <taxon>fabids</taxon>
        <taxon>Fabales</taxon>
        <taxon>Fabaceae</taxon>
        <taxon>Papilionoideae</taxon>
        <taxon>50 kb inversion clade</taxon>
        <taxon>NPAAA clade</taxon>
        <taxon>Hologalegina</taxon>
        <taxon>IRL clade</taxon>
        <taxon>Trifolieae</taxon>
        <taxon>Trifolium</taxon>
    </lineage>
</organism>
<name>A0A2K3KSL0_TRIPR</name>
<gene>
    <name evidence="1" type="ORF">L195_g064356</name>
</gene>
<dbReference type="EMBL" id="ASHM01245265">
    <property type="protein sequence ID" value="PNX69268.1"/>
    <property type="molecule type" value="Genomic_DNA"/>
</dbReference>
<dbReference type="AlphaFoldDB" id="A0A2K3KSL0"/>
<dbReference type="Proteomes" id="UP000236291">
    <property type="component" value="Unassembled WGS sequence"/>
</dbReference>
<accession>A0A2K3KSL0</accession>
<reference evidence="1 2" key="2">
    <citation type="journal article" date="2017" name="Front. Plant Sci.">
        <title>Gene Classification and Mining of Molecular Markers Useful in Red Clover (Trifolium pratense) Breeding.</title>
        <authorList>
            <person name="Istvanek J."/>
            <person name="Dluhosova J."/>
            <person name="Dluhos P."/>
            <person name="Patkova L."/>
            <person name="Nedelnik J."/>
            <person name="Repkova J."/>
        </authorList>
    </citation>
    <scope>NUCLEOTIDE SEQUENCE [LARGE SCALE GENOMIC DNA]</scope>
    <source>
        <strain evidence="2">cv. Tatra</strain>
        <tissue evidence="1">Young leaves</tissue>
    </source>
</reference>
<evidence type="ECO:0000313" key="2">
    <source>
        <dbReference type="Proteomes" id="UP000236291"/>
    </source>
</evidence>
<sequence>MAEVSKYWVELSGEGVMESQSRIE</sequence>
<evidence type="ECO:0000313" key="1">
    <source>
        <dbReference type="EMBL" id="PNX69268.1"/>
    </source>
</evidence>